<evidence type="ECO:0000256" key="2">
    <source>
        <dbReference type="SAM" id="Phobius"/>
    </source>
</evidence>
<sequence>MATNTTQDDDEMRRHQVEDSVESESDDEEESDDEVEGSKRKSKRESLGAASLAALAAAYVNARNSVTLRALYSKADIEESKKNESNSDDEDDRVEEEEEDDDDDDDTELKPTFVKYSSTSKLIARESYATATPREKAQRLLGNSDRGMVVEEDQMPETVQEGFVLDDGGRGKKKKRKSSRKSKEITDEGGDNKNITPLLVGVVAGTIIALVMYVWSVENSTAESEEAGGKFDWHHGFLGYGRQREL</sequence>
<accession>A0A7S2N063</accession>
<proteinExistence type="predicted"/>
<keyword evidence="2" id="KW-0472">Membrane</keyword>
<dbReference type="EMBL" id="HBGV01016975">
    <property type="protein sequence ID" value="CAD9512079.1"/>
    <property type="molecule type" value="Transcribed_RNA"/>
</dbReference>
<reference evidence="3" key="1">
    <citation type="submission" date="2021-01" db="EMBL/GenBank/DDBJ databases">
        <authorList>
            <person name="Corre E."/>
            <person name="Pelletier E."/>
            <person name="Niang G."/>
            <person name="Scheremetjew M."/>
            <person name="Finn R."/>
            <person name="Kale V."/>
            <person name="Holt S."/>
            <person name="Cochrane G."/>
            <person name="Meng A."/>
            <person name="Brown T."/>
            <person name="Cohen L."/>
        </authorList>
    </citation>
    <scope>NUCLEOTIDE SEQUENCE</scope>
    <source>
        <strain evidence="3">CCMP826</strain>
    </source>
</reference>
<feature type="region of interest" description="Disordered" evidence="1">
    <location>
        <begin position="127"/>
        <end position="191"/>
    </location>
</feature>
<evidence type="ECO:0000256" key="1">
    <source>
        <dbReference type="SAM" id="MobiDB-lite"/>
    </source>
</evidence>
<evidence type="ECO:0000313" key="3">
    <source>
        <dbReference type="EMBL" id="CAD9512079.1"/>
    </source>
</evidence>
<gene>
    <name evidence="3" type="ORF">HTAM1171_LOCUS10415</name>
</gene>
<organism evidence="3">
    <name type="scientific">Helicotheca tamesis</name>
    <dbReference type="NCBI Taxonomy" id="374047"/>
    <lineage>
        <taxon>Eukaryota</taxon>
        <taxon>Sar</taxon>
        <taxon>Stramenopiles</taxon>
        <taxon>Ochrophyta</taxon>
        <taxon>Bacillariophyta</taxon>
        <taxon>Mediophyceae</taxon>
        <taxon>Lithodesmiophycidae</taxon>
        <taxon>Lithodesmiales</taxon>
        <taxon>Lithodesmiaceae</taxon>
        <taxon>Helicotheca</taxon>
    </lineage>
</organism>
<feature type="compositionally biased region" description="Basic and acidic residues" evidence="1">
    <location>
        <begin position="75"/>
        <end position="85"/>
    </location>
</feature>
<keyword evidence="2" id="KW-1133">Transmembrane helix</keyword>
<feature type="compositionally biased region" description="Basic residues" evidence="1">
    <location>
        <begin position="171"/>
        <end position="180"/>
    </location>
</feature>
<dbReference type="AlphaFoldDB" id="A0A7S2N063"/>
<feature type="transmembrane region" description="Helical" evidence="2">
    <location>
        <begin position="195"/>
        <end position="215"/>
    </location>
</feature>
<name>A0A7S2N063_9STRA</name>
<feature type="region of interest" description="Disordered" evidence="1">
    <location>
        <begin position="72"/>
        <end position="113"/>
    </location>
</feature>
<keyword evidence="2" id="KW-0812">Transmembrane</keyword>
<feature type="region of interest" description="Disordered" evidence="1">
    <location>
        <begin position="1"/>
        <end position="47"/>
    </location>
</feature>
<feature type="compositionally biased region" description="Acidic residues" evidence="1">
    <location>
        <begin position="19"/>
        <end position="35"/>
    </location>
</feature>
<protein>
    <submittedName>
        <fullName evidence="3">Uncharacterized protein</fullName>
    </submittedName>
</protein>
<feature type="compositionally biased region" description="Acidic residues" evidence="1">
    <location>
        <begin position="86"/>
        <end position="107"/>
    </location>
</feature>